<gene>
    <name evidence="1" type="ORF">QAD02_018223</name>
</gene>
<name>A0ACC2PG31_9HYME</name>
<sequence>MVIVKAKLWLVTLSSLIFVPQESRGLENSSLITEFAWKFFDYDWQSQEQKETYIKNGWYDPESLTSIDVDRSEDGRTFLTIIRDEGVPASLHTISSKIGESGPLLIPYPDWSWYENPNACDKRHITSVYRVAIDGCNRLWVLDTGLIGDEYICPAQLLAFNLKTDKLESATEIPDRVAQNKDGEGLLITPIVQVGDTCEDVTVYMADVSGHGILVWRDGKVKRIEENIFDPEENYSNFTIAGEKFTLDDGIFGMALTPQLDNEEGQYLFFRPLASRSIYGANTRSFDTYHGSGTLEFFSGRDFLSSQATAMAFSSQGTLFYGLTEEIGIGSWNMEKPFKAEYFEVTLQDTNRLQFVSGLKVIKTSWNSEDPISHQGESEYLLISSNRFQKILAGTQNFAEINFRVMTISI</sequence>
<protein>
    <submittedName>
        <fullName evidence="1">Uncharacterized protein</fullName>
    </submittedName>
</protein>
<accession>A0ACC2PG31</accession>
<evidence type="ECO:0000313" key="1">
    <source>
        <dbReference type="EMBL" id="KAJ8682431.1"/>
    </source>
</evidence>
<keyword evidence="2" id="KW-1185">Reference proteome</keyword>
<dbReference type="EMBL" id="CM056741">
    <property type="protein sequence ID" value="KAJ8682431.1"/>
    <property type="molecule type" value="Genomic_DNA"/>
</dbReference>
<organism evidence="1 2">
    <name type="scientific">Eretmocerus hayati</name>
    <dbReference type="NCBI Taxonomy" id="131215"/>
    <lineage>
        <taxon>Eukaryota</taxon>
        <taxon>Metazoa</taxon>
        <taxon>Ecdysozoa</taxon>
        <taxon>Arthropoda</taxon>
        <taxon>Hexapoda</taxon>
        <taxon>Insecta</taxon>
        <taxon>Pterygota</taxon>
        <taxon>Neoptera</taxon>
        <taxon>Endopterygota</taxon>
        <taxon>Hymenoptera</taxon>
        <taxon>Apocrita</taxon>
        <taxon>Proctotrupomorpha</taxon>
        <taxon>Chalcidoidea</taxon>
        <taxon>Aphelinidae</taxon>
        <taxon>Aphelininae</taxon>
        <taxon>Eretmocerus</taxon>
    </lineage>
</organism>
<reference evidence="1" key="1">
    <citation type="submission" date="2023-04" db="EMBL/GenBank/DDBJ databases">
        <title>A chromosome-level genome assembly of the parasitoid wasp Eretmocerus hayati.</title>
        <authorList>
            <person name="Zhong Y."/>
            <person name="Liu S."/>
            <person name="Liu Y."/>
        </authorList>
    </citation>
    <scope>NUCLEOTIDE SEQUENCE</scope>
    <source>
        <strain evidence="1">ZJU_SS_LIU_2023</strain>
    </source>
</reference>
<evidence type="ECO:0000313" key="2">
    <source>
        <dbReference type="Proteomes" id="UP001239111"/>
    </source>
</evidence>
<dbReference type="Proteomes" id="UP001239111">
    <property type="component" value="Chromosome 1"/>
</dbReference>
<proteinExistence type="predicted"/>
<comment type="caution">
    <text evidence="1">The sequence shown here is derived from an EMBL/GenBank/DDBJ whole genome shotgun (WGS) entry which is preliminary data.</text>
</comment>